<comment type="catalytic activity">
    <reaction evidence="1">
        <text>ATP + protein L-histidine = ADP + protein N-phospho-L-histidine.</text>
        <dbReference type="EC" id="2.7.13.3"/>
    </reaction>
</comment>
<keyword evidence="8" id="KW-1185">Reference proteome</keyword>
<dbReference type="SMART" id="SM00086">
    <property type="entry name" value="PAC"/>
    <property type="match status" value="1"/>
</dbReference>
<evidence type="ECO:0000313" key="7">
    <source>
        <dbReference type="EMBL" id="MFD2914396.1"/>
    </source>
</evidence>
<evidence type="ECO:0000256" key="4">
    <source>
        <dbReference type="ARBA" id="ARBA00022679"/>
    </source>
</evidence>
<dbReference type="InterPro" id="IPR013655">
    <property type="entry name" value="PAS_fold_3"/>
</dbReference>
<name>A0ABW5ZPD5_9FLAO</name>
<dbReference type="InterPro" id="IPR000014">
    <property type="entry name" value="PAS"/>
</dbReference>
<dbReference type="PRINTS" id="PR00344">
    <property type="entry name" value="BCTRLSENSOR"/>
</dbReference>
<dbReference type="InterPro" id="IPR003594">
    <property type="entry name" value="HATPase_dom"/>
</dbReference>
<dbReference type="InterPro" id="IPR005467">
    <property type="entry name" value="His_kinase_dom"/>
</dbReference>
<dbReference type="InterPro" id="IPR035965">
    <property type="entry name" value="PAS-like_dom_sf"/>
</dbReference>
<proteinExistence type="predicted"/>
<reference evidence="8" key="1">
    <citation type="journal article" date="2019" name="Int. J. Syst. Evol. Microbiol.">
        <title>The Global Catalogue of Microorganisms (GCM) 10K type strain sequencing project: providing services to taxonomists for standard genome sequencing and annotation.</title>
        <authorList>
            <consortium name="The Broad Institute Genomics Platform"/>
            <consortium name="The Broad Institute Genome Sequencing Center for Infectious Disease"/>
            <person name="Wu L."/>
            <person name="Ma J."/>
        </authorList>
    </citation>
    <scope>NUCLEOTIDE SEQUENCE [LARGE SCALE GENOMIC DNA]</scope>
    <source>
        <strain evidence="8">KCTC 32514</strain>
    </source>
</reference>
<evidence type="ECO:0000259" key="6">
    <source>
        <dbReference type="PROSITE" id="PS50109"/>
    </source>
</evidence>
<keyword evidence="3" id="KW-0597">Phosphoprotein</keyword>
<dbReference type="Pfam" id="PF08447">
    <property type="entry name" value="PAS_3"/>
    <property type="match status" value="1"/>
</dbReference>
<dbReference type="SUPFAM" id="SSF55874">
    <property type="entry name" value="ATPase domain of HSP90 chaperone/DNA topoisomerase II/histidine kinase"/>
    <property type="match status" value="1"/>
</dbReference>
<dbReference type="PROSITE" id="PS50109">
    <property type="entry name" value="HIS_KIN"/>
    <property type="match status" value="1"/>
</dbReference>
<dbReference type="Proteomes" id="UP001597548">
    <property type="component" value="Unassembled WGS sequence"/>
</dbReference>
<sequence length="377" mass="43625">MNYLKMGFHSASKKEDVTEGYKSKLALEYSSIGVWEYNAEKNQVHFSEGSRQIIGVTNPDFGKNPQDWNDRVHPDDKIQYFKDFQDHLNGHKTMYENVHRVKCENGRYKWIRDRGKIVEWTNDDKPKRIIGTHTDITKLKNNETQINNALTIASEQNNRLKNFAHIVTHNLKQHTGNLESLLEFYQEEEDETEKNDIFKHMLTLSNSLSKTISDLNKIVCVQNNKNKRLEKINISKEVDRILNSLDFVIKKSNATIKNNVNEKLFITYNKSYFESIVQNLLTNAIKYKHPDRDPVINIDSIFDHKTIELSVSDNGSGIDLNKFGNDIFGLYKTFHPNMESEGVGLYLIKNQIESFNGKIKVESELGKGTTFKIIATN</sequence>
<gene>
    <name evidence="7" type="ORF">ACFS29_02000</name>
</gene>
<organism evidence="7 8">
    <name type="scientific">Psychroserpens luteus</name>
    <dbReference type="NCBI Taxonomy" id="1434066"/>
    <lineage>
        <taxon>Bacteria</taxon>
        <taxon>Pseudomonadati</taxon>
        <taxon>Bacteroidota</taxon>
        <taxon>Flavobacteriia</taxon>
        <taxon>Flavobacteriales</taxon>
        <taxon>Flavobacteriaceae</taxon>
        <taxon>Psychroserpens</taxon>
    </lineage>
</organism>
<comment type="caution">
    <text evidence="7">The sequence shown here is derived from an EMBL/GenBank/DDBJ whole genome shotgun (WGS) entry which is preliminary data.</text>
</comment>
<evidence type="ECO:0000256" key="2">
    <source>
        <dbReference type="ARBA" id="ARBA00012438"/>
    </source>
</evidence>
<dbReference type="InterPro" id="IPR001610">
    <property type="entry name" value="PAC"/>
</dbReference>
<protein>
    <recommendedName>
        <fullName evidence="2">histidine kinase</fullName>
        <ecNumber evidence="2">2.7.13.3</ecNumber>
    </recommendedName>
</protein>
<evidence type="ECO:0000256" key="1">
    <source>
        <dbReference type="ARBA" id="ARBA00000085"/>
    </source>
</evidence>
<feature type="domain" description="Histidine kinase" evidence="6">
    <location>
        <begin position="166"/>
        <end position="377"/>
    </location>
</feature>
<dbReference type="PANTHER" id="PTHR43304:SF1">
    <property type="entry name" value="PAC DOMAIN-CONTAINING PROTEIN"/>
    <property type="match status" value="1"/>
</dbReference>
<dbReference type="InterPro" id="IPR052162">
    <property type="entry name" value="Sensor_kinase/Photoreceptor"/>
</dbReference>
<dbReference type="RefSeq" id="WP_241738307.1">
    <property type="nucleotide sequence ID" value="NZ_JADILU010000003.1"/>
</dbReference>
<dbReference type="PANTHER" id="PTHR43304">
    <property type="entry name" value="PHYTOCHROME-LIKE PROTEIN CPH1"/>
    <property type="match status" value="1"/>
</dbReference>
<dbReference type="EMBL" id="JBHUOS010000001">
    <property type="protein sequence ID" value="MFD2914396.1"/>
    <property type="molecule type" value="Genomic_DNA"/>
</dbReference>
<accession>A0ABW5ZPD5</accession>
<dbReference type="Gene3D" id="3.30.450.20">
    <property type="entry name" value="PAS domain"/>
    <property type="match status" value="1"/>
</dbReference>
<dbReference type="Gene3D" id="3.30.565.10">
    <property type="entry name" value="Histidine kinase-like ATPase, C-terminal domain"/>
    <property type="match status" value="1"/>
</dbReference>
<dbReference type="Pfam" id="PF02518">
    <property type="entry name" value="HATPase_c"/>
    <property type="match status" value="1"/>
</dbReference>
<dbReference type="EC" id="2.7.13.3" evidence="2"/>
<evidence type="ECO:0000256" key="3">
    <source>
        <dbReference type="ARBA" id="ARBA00022553"/>
    </source>
</evidence>
<evidence type="ECO:0000313" key="8">
    <source>
        <dbReference type="Proteomes" id="UP001597548"/>
    </source>
</evidence>
<dbReference type="NCBIfam" id="TIGR00229">
    <property type="entry name" value="sensory_box"/>
    <property type="match status" value="1"/>
</dbReference>
<dbReference type="SMART" id="SM00387">
    <property type="entry name" value="HATPase_c"/>
    <property type="match status" value="1"/>
</dbReference>
<keyword evidence="4" id="KW-0808">Transferase</keyword>
<dbReference type="InterPro" id="IPR004358">
    <property type="entry name" value="Sig_transdc_His_kin-like_C"/>
</dbReference>
<dbReference type="SUPFAM" id="SSF55785">
    <property type="entry name" value="PYP-like sensor domain (PAS domain)"/>
    <property type="match status" value="1"/>
</dbReference>
<evidence type="ECO:0000256" key="5">
    <source>
        <dbReference type="ARBA" id="ARBA00022777"/>
    </source>
</evidence>
<keyword evidence="5" id="KW-0418">Kinase</keyword>
<dbReference type="InterPro" id="IPR036890">
    <property type="entry name" value="HATPase_C_sf"/>
</dbReference>